<dbReference type="Proteomes" id="UP000287651">
    <property type="component" value="Unassembled WGS sequence"/>
</dbReference>
<protein>
    <submittedName>
        <fullName evidence="2">Uncharacterized protein</fullName>
    </submittedName>
</protein>
<feature type="non-terminal residue" evidence="2">
    <location>
        <position position="1"/>
    </location>
</feature>
<organism evidence="2 3">
    <name type="scientific">Ensete ventricosum</name>
    <name type="common">Abyssinian banana</name>
    <name type="synonym">Musa ensete</name>
    <dbReference type="NCBI Taxonomy" id="4639"/>
    <lineage>
        <taxon>Eukaryota</taxon>
        <taxon>Viridiplantae</taxon>
        <taxon>Streptophyta</taxon>
        <taxon>Embryophyta</taxon>
        <taxon>Tracheophyta</taxon>
        <taxon>Spermatophyta</taxon>
        <taxon>Magnoliopsida</taxon>
        <taxon>Liliopsida</taxon>
        <taxon>Zingiberales</taxon>
        <taxon>Musaceae</taxon>
        <taxon>Ensete</taxon>
    </lineage>
</organism>
<name>A0A426XF65_ENSVE</name>
<evidence type="ECO:0000313" key="3">
    <source>
        <dbReference type="Proteomes" id="UP000287651"/>
    </source>
</evidence>
<proteinExistence type="predicted"/>
<dbReference type="EMBL" id="AMZH03021525">
    <property type="protein sequence ID" value="RRT38117.1"/>
    <property type="molecule type" value="Genomic_DNA"/>
</dbReference>
<accession>A0A426XF65</accession>
<feature type="region of interest" description="Disordered" evidence="1">
    <location>
        <begin position="26"/>
        <end position="53"/>
    </location>
</feature>
<gene>
    <name evidence="2" type="ORF">B296_00035378</name>
</gene>
<evidence type="ECO:0000256" key="1">
    <source>
        <dbReference type="SAM" id="MobiDB-lite"/>
    </source>
</evidence>
<feature type="region of interest" description="Disordered" evidence="1">
    <location>
        <begin position="187"/>
        <end position="209"/>
    </location>
</feature>
<reference evidence="2 3" key="1">
    <citation type="journal article" date="2014" name="Agronomy (Basel)">
        <title>A Draft Genome Sequence for Ensete ventricosum, the Drought-Tolerant Tree Against Hunger.</title>
        <authorList>
            <person name="Harrison J."/>
            <person name="Moore K.A."/>
            <person name="Paszkiewicz K."/>
            <person name="Jones T."/>
            <person name="Grant M."/>
            <person name="Ambacheew D."/>
            <person name="Muzemil S."/>
            <person name="Studholme D.J."/>
        </authorList>
    </citation>
    <scope>NUCLEOTIDE SEQUENCE [LARGE SCALE GENOMIC DNA]</scope>
</reference>
<sequence length="209" mass="22301">KQSRGYVNPIFGSDSGLSYRAYKPAVKRAKKSRGDGNRPRPGLKPHALRGAAARPTGGLSWQRLGAGLEKAKIIGHSGIISSCIGDMAFNEPDVCGLVRMDPHARSCQVDDEDMAPFSLPLIGSNCFTTMFVSWGDGAVSLQSAPEPTQKVSLLADPYSSLTGLGSENHEETPPLPRILCQTSYKTLHRPGGREGRLPPGGKSLADDMT</sequence>
<evidence type="ECO:0000313" key="2">
    <source>
        <dbReference type="EMBL" id="RRT38117.1"/>
    </source>
</evidence>
<dbReference type="AlphaFoldDB" id="A0A426XF65"/>
<comment type="caution">
    <text evidence="2">The sequence shown here is derived from an EMBL/GenBank/DDBJ whole genome shotgun (WGS) entry which is preliminary data.</text>
</comment>